<gene>
    <name evidence="8" type="ORF">C0Q70_04381</name>
</gene>
<proteinExistence type="inferred from homology"/>
<name>A0A2T7PVD3_POMCA</name>
<feature type="binding site" evidence="6">
    <location>
        <position position="478"/>
    </location>
    <ligand>
        <name>Ca(2+)</name>
        <dbReference type="ChEBI" id="CHEBI:29108"/>
        <label>1</label>
        <note>catalytic</note>
    </ligand>
</feature>
<keyword evidence="7" id="KW-0472">Membrane</keyword>
<dbReference type="InterPro" id="IPR011042">
    <property type="entry name" value="6-blade_b-propeller_TolB-like"/>
</dbReference>
<comment type="cofactor">
    <cofactor evidence="6">
        <name>Ca(2+)</name>
        <dbReference type="ChEBI" id="CHEBI:29108"/>
    </cofactor>
    <text evidence="6">Binds 2 calcium ions per subunit.</text>
</comment>
<reference evidence="8 9" key="1">
    <citation type="submission" date="2018-04" db="EMBL/GenBank/DDBJ databases">
        <title>The genome of golden apple snail Pomacea canaliculata provides insight into stress tolerance and invasive adaptation.</title>
        <authorList>
            <person name="Liu C."/>
            <person name="Liu B."/>
            <person name="Ren Y."/>
            <person name="Zhang Y."/>
            <person name="Wang H."/>
            <person name="Li S."/>
            <person name="Jiang F."/>
            <person name="Yin L."/>
            <person name="Zhang G."/>
            <person name="Qian W."/>
            <person name="Fan W."/>
        </authorList>
    </citation>
    <scope>NUCLEOTIDE SEQUENCE [LARGE SCALE GENOMIC DNA]</scope>
    <source>
        <strain evidence="8">SZHN2017</strain>
        <tissue evidence="8">Muscle</tissue>
    </source>
</reference>
<comment type="caution">
    <text evidence="8">The sequence shown here is derived from an EMBL/GenBank/DDBJ whole genome shotgun (WGS) entry which is preliminary data.</text>
</comment>
<feature type="active site" description="Proton acceptor" evidence="5">
    <location>
        <position position="421"/>
    </location>
</feature>
<dbReference type="AlphaFoldDB" id="A0A2T7PVD3"/>
<keyword evidence="3" id="KW-1015">Disulfide bond</keyword>
<evidence type="ECO:0000256" key="6">
    <source>
        <dbReference type="PIRSR" id="PIRSR602640-2"/>
    </source>
</evidence>
<feature type="binding site" evidence="6">
    <location>
        <position position="423"/>
    </location>
    <ligand>
        <name>Ca(2+)</name>
        <dbReference type="ChEBI" id="CHEBI:29108"/>
        <label>1</label>
        <note>catalytic</note>
    </ligand>
</feature>
<organism evidence="8 9">
    <name type="scientific">Pomacea canaliculata</name>
    <name type="common">Golden apple snail</name>
    <dbReference type="NCBI Taxonomy" id="400727"/>
    <lineage>
        <taxon>Eukaryota</taxon>
        <taxon>Metazoa</taxon>
        <taxon>Spiralia</taxon>
        <taxon>Lophotrochozoa</taxon>
        <taxon>Mollusca</taxon>
        <taxon>Gastropoda</taxon>
        <taxon>Caenogastropoda</taxon>
        <taxon>Architaenioglossa</taxon>
        <taxon>Ampullarioidea</taxon>
        <taxon>Ampullariidae</taxon>
        <taxon>Pomacea</taxon>
    </lineage>
</organism>
<dbReference type="EMBL" id="PZQS01000002">
    <property type="protein sequence ID" value="PVD37382.1"/>
    <property type="molecule type" value="Genomic_DNA"/>
</dbReference>
<comment type="similarity">
    <text evidence="1">Belongs to the paraoxonase family.</text>
</comment>
<keyword evidence="6" id="KW-0479">Metal-binding</keyword>
<evidence type="ECO:0000313" key="8">
    <source>
        <dbReference type="EMBL" id="PVD37382.1"/>
    </source>
</evidence>
<dbReference type="InterPro" id="IPR051288">
    <property type="entry name" value="Serum_paraoxonase/arylesterase"/>
</dbReference>
<dbReference type="PANTHER" id="PTHR11799:SF12">
    <property type="entry name" value="PARAOXONASE-RELATED"/>
    <property type="match status" value="1"/>
</dbReference>
<dbReference type="Proteomes" id="UP000245119">
    <property type="component" value="Linkage Group LG2"/>
</dbReference>
<dbReference type="GO" id="GO:0004064">
    <property type="term" value="F:arylesterase activity"/>
    <property type="evidence" value="ECO:0007669"/>
    <property type="project" value="InterPro"/>
</dbReference>
<feature type="transmembrane region" description="Helical" evidence="7">
    <location>
        <begin position="12"/>
        <end position="37"/>
    </location>
</feature>
<feature type="binding site" evidence="6">
    <location>
        <position position="534"/>
    </location>
    <ligand>
        <name>Ca(2+)</name>
        <dbReference type="ChEBI" id="CHEBI:29108"/>
        <label>1</label>
        <note>catalytic</note>
    </ligand>
</feature>
<evidence type="ECO:0000256" key="2">
    <source>
        <dbReference type="ARBA" id="ARBA00022801"/>
    </source>
</evidence>
<keyword evidence="7" id="KW-0812">Transmembrane</keyword>
<dbReference type="PRINTS" id="PR01785">
    <property type="entry name" value="PARAOXONASE"/>
</dbReference>
<keyword evidence="6" id="KW-0106">Calcium</keyword>
<keyword evidence="9" id="KW-1185">Reference proteome</keyword>
<evidence type="ECO:0000256" key="5">
    <source>
        <dbReference type="PIRSR" id="PIRSR602640-1"/>
    </source>
</evidence>
<keyword evidence="4" id="KW-0325">Glycoprotein</keyword>
<accession>A0A2T7PVD3</accession>
<keyword evidence="7" id="KW-1133">Transmembrane helix</keyword>
<dbReference type="Pfam" id="PF01731">
    <property type="entry name" value="Arylesterase"/>
    <property type="match status" value="2"/>
</dbReference>
<evidence type="ECO:0000313" key="9">
    <source>
        <dbReference type="Proteomes" id="UP000245119"/>
    </source>
</evidence>
<evidence type="ECO:0008006" key="10">
    <source>
        <dbReference type="Google" id="ProtNLM"/>
    </source>
</evidence>
<feature type="binding site" evidence="6">
    <location>
        <position position="479"/>
    </location>
    <ligand>
        <name>Ca(2+)</name>
        <dbReference type="ChEBI" id="CHEBI:29108"/>
        <label>1</label>
        <note>catalytic</note>
    </ligand>
</feature>
<feature type="binding site" evidence="6">
    <location>
        <position position="580"/>
    </location>
    <ligand>
        <name>Ca(2+)</name>
        <dbReference type="ChEBI" id="CHEBI:29108"/>
        <label>1</label>
        <note>catalytic</note>
    </ligand>
</feature>
<dbReference type="Gene3D" id="2.120.10.30">
    <property type="entry name" value="TolB, C-terminal domain"/>
    <property type="match status" value="2"/>
</dbReference>
<feature type="binding site" evidence="6">
    <location>
        <position position="579"/>
    </location>
    <ligand>
        <name>Ca(2+)</name>
        <dbReference type="ChEBI" id="CHEBI:29108"/>
        <label>1</label>
        <note>catalytic</note>
    </ligand>
</feature>
<keyword evidence="2" id="KW-0378">Hydrolase</keyword>
<dbReference type="SUPFAM" id="SSF63829">
    <property type="entry name" value="Calcium-dependent phosphotriesterase"/>
    <property type="match status" value="2"/>
</dbReference>
<dbReference type="InterPro" id="IPR002640">
    <property type="entry name" value="Arylesterase"/>
</dbReference>
<protein>
    <recommendedName>
        <fullName evidence="10">Arylesterase</fullName>
    </recommendedName>
</protein>
<evidence type="ECO:0000256" key="3">
    <source>
        <dbReference type="ARBA" id="ARBA00023157"/>
    </source>
</evidence>
<sequence length="672" mass="75665">MWNTGTYVKIVMVGVIAVLSILTGRIIITLGVFSHYYQHYPGPCRRVEGIQPGSENFQTLPNGLTFITSGFRLQKMSSSVDKHFQEKNVKGRIYLFDFNKSESGVKELRIASTATFNADNFYPHGISVWEDKKSGRHTVFAVNHPKKELIADSIEKFEYDPEKQELIHQQTYQSQEAMRVVNDVQATGTNSFYFTNYQYFPGHPGDLMEILFELTWTNVVYFDGETYRVVAGDMKSPNGIAMSNDHKYIYIAPCLGQEIRVFKRNTDNSLELQQVFPLHTIPDNVAVDPVTGDLYTGCHPLGWKILLHLAEPEKLSPSQRPRTTEGMSYEQAPHVEKQESLTWSGWVCFLTSTSTIRAPASQSLECGAMPPVVSDNFRLYFRQHNIRGRIFLYDLKLPDKEVKELKVVTSDTFDESTFSPHGISVWEDNTSGRHTIFVVNHPLRELAPDTVEKFVFLPATQELKHLATFSAPEMRLVNDVQATGDNSFYFTNCHYYATSAGMMAEVLLDLPWSTVVHYDGTSYTVVAEGIKSANGIAMSTDHKYVYVAVSVGQELRVFHRKTDNSLTLQQAIPLHTLPDNIMVDPKTEDLYIGCHPIPLKILSYLEAPIDKIAPSQVLHLRMSKGNMTSSQELLYDDGHMISASSSAIVFGGKLLVSSIIHTTIICDVNVPV</sequence>
<dbReference type="GO" id="GO:0046872">
    <property type="term" value="F:metal ion binding"/>
    <property type="evidence" value="ECO:0007669"/>
    <property type="project" value="UniProtKB-KW"/>
</dbReference>
<evidence type="ECO:0000256" key="4">
    <source>
        <dbReference type="ARBA" id="ARBA00023180"/>
    </source>
</evidence>
<evidence type="ECO:0000256" key="7">
    <source>
        <dbReference type="SAM" id="Phobius"/>
    </source>
</evidence>
<dbReference type="PANTHER" id="PTHR11799">
    <property type="entry name" value="PARAOXONASE"/>
    <property type="match status" value="1"/>
</dbReference>
<dbReference type="OrthoDB" id="423498at2759"/>
<evidence type="ECO:0000256" key="1">
    <source>
        <dbReference type="ARBA" id="ARBA00008595"/>
    </source>
</evidence>